<organism evidence="3 4">
    <name type="scientific">Aequorivita xiaoshiensis</name>
    <dbReference type="NCBI Taxonomy" id="2874476"/>
    <lineage>
        <taxon>Bacteria</taxon>
        <taxon>Pseudomonadati</taxon>
        <taxon>Bacteroidota</taxon>
        <taxon>Flavobacteriia</taxon>
        <taxon>Flavobacteriales</taxon>
        <taxon>Flavobacteriaceae</taxon>
        <taxon>Aequorivita</taxon>
    </lineage>
</organism>
<dbReference type="AlphaFoldDB" id="A0A9X1UCW1"/>
<gene>
    <name evidence="3" type="ORF">K8344_07750</name>
</gene>
<dbReference type="PRINTS" id="PR01438">
    <property type="entry name" value="UNVRSLSTRESS"/>
</dbReference>
<reference evidence="3" key="1">
    <citation type="submission" date="2021-09" db="EMBL/GenBank/DDBJ databases">
        <title>Genome of Aequorivita sp. strain F64183.</title>
        <authorList>
            <person name="Wang Y."/>
        </authorList>
    </citation>
    <scope>NUCLEOTIDE SEQUENCE</scope>
    <source>
        <strain evidence="3">F64183</strain>
    </source>
</reference>
<keyword evidence="4" id="KW-1185">Reference proteome</keyword>
<dbReference type="InterPro" id="IPR006016">
    <property type="entry name" value="UspA"/>
</dbReference>
<sequence length="283" mass="32775">MKNILLPTDFSDNAFNAIEYAVQLYKNKECTFYLLNTYTPVAYSMATFNEGYSSLLLEEIIRKNSESGLLELEEKLREKYDNSNHSFKRLSSFNLLTDEIKAVVKDRNIDLIIMGTKGATGAKEVFLGTNTMFTIKKVHCTVIAVPENYTYKEPKEILFPSDFKFSMQNKNLNLLKSICELHNSRLNILNIYLGQPLKKSQEDVKNKLGLLFKNNPHVFHTAEDVDLVEAVEQFQIKQKIDFLVMIQNKHSFFENLLFKPVIRQMVYHTNMPMMVIPSIEFAN</sequence>
<dbReference type="PANTHER" id="PTHR46268:SF6">
    <property type="entry name" value="UNIVERSAL STRESS PROTEIN UP12"/>
    <property type="match status" value="1"/>
</dbReference>
<protein>
    <submittedName>
        <fullName evidence="3">Universal stress protein</fullName>
    </submittedName>
</protein>
<evidence type="ECO:0000256" key="1">
    <source>
        <dbReference type="ARBA" id="ARBA00008791"/>
    </source>
</evidence>
<dbReference type="CDD" id="cd00293">
    <property type="entry name" value="USP-like"/>
    <property type="match status" value="1"/>
</dbReference>
<dbReference type="EMBL" id="JAIRBB010000005">
    <property type="protein sequence ID" value="MCG2431011.1"/>
    <property type="molecule type" value="Genomic_DNA"/>
</dbReference>
<evidence type="ECO:0000313" key="3">
    <source>
        <dbReference type="EMBL" id="MCG2431011.1"/>
    </source>
</evidence>
<dbReference type="SUPFAM" id="SSF52402">
    <property type="entry name" value="Adenine nucleotide alpha hydrolases-like"/>
    <property type="match status" value="2"/>
</dbReference>
<dbReference type="Proteomes" id="UP001139462">
    <property type="component" value="Unassembled WGS sequence"/>
</dbReference>
<name>A0A9X1UCW1_9FLAO</name>
<evidence type="ECO:0000313" key="4">
    <source>
        <dbReference type="Proteomes" id="UP001139462"/>
    </source>
</evidence>
<dbReference type="InterPro" id="IPR006015">
    <property type="entry name" value="Universal_stress_UspA"/>
</dbReference>
<dbReference type="Pfam" id="PF00582">
    <property type="entry name" value="Usp"/>
    <property type="match status" value="1"/>
</dbReference>
<evidence type="ECO:0000259" key="2">
    <source>
        <dbReference type="Pfam" id="PF00582"/>
    </source>
</evidence>
<comment type="similarity">
    <text evidence="1">Belongs to the universal stress protein A family.</text>
</comment>
<comment type="caution">
    <text evidence="3">The sequence shown here is derived from an EMBL/GenBank/DDBJ whole genome shotgun (WGS) entry which is preliminary data.</text>
</comment>
<dbReference type="RefSeq" id="WP_237608164.1">
    <property type="nucleotide sequence ID" value="NZ_JAIRBB010000005.1"/>
</dbReference>
<proteinExistence type="inferred from homology"/>
<dbReference type="PANTHER" id="PTHR46268">
    <property type="entry name" value="STRESS RESPONSE PROTEIN NHAX"/>
    <property type="match status" value="1"/>
</dbReference>
<feature type="domain" description="UspA" evidence="2">
    <location>
        <begin position="1"/>
        <end position="146"/>
    </location>
</feature>
<accession>A0A9X1UCW1</accession>
<dbReference type="Gene3D" id="3.40.50.12370">
    <property type="match status" value="1"/>
</dbReference>